<dbReference type="Proteomes" id="UP001175228">
    <property type="component" value="Unassembled WGS sequence"/>
</dbReference>
<name>A0AA39PQQ2_9AGAR</name>
<organism evidence="1 2">
    <name type="scientific">Armillaria luteobubalina</name>
    <dbReference type="NCBI Taxonomy" id="153913"/>
    <lineage>
        <taxon>Eukaryota</taxon>
        <taxon>Fungi</taxon>
        <taxon>Dikarya</taxon>
        <taxon>Basidiomycota</taxon>
        <taxon>Agaricomycotina</taxon>
        <taxon>Agaricomycetes</taxon>
        <taxon>Agaricomycetidae</taxon>
        <taxon>Agaricales</taxon>
        <taxon>Marasmiineae</taxon>
        <taxon>Physalacriaceae</taxon>
        <taxon>Armillaria</taxon>
    </lineage>
</organism>
<dbReference type="AlphaFoldDB" id="A0AA39PQQ2"/>
<reference evidence="1" key="1">
    <citation type="submission" date="2023-06" db="EMBL/GenBank/DDBJ databases">
        <authorList>
            <consortium name="Lawrence Berkeley National Laboratory"/>
            <person name="Ahrendt S."/>
            <person name="Sahu N."/>
            <person name="Indic B."/>
            <person name="Wong-Bajracharya J."/>
            <person name="Merenyi Z."/>
            <person name="Ke H.-M."/>
            <person name="Monk M."/>
            <person name="Kocsube S."/>
            <person name="Drula E."/>
            <person name="Lipzen A."/>
            <person name="Balint B."/>
            <person name="Henrissat B."/>
            <person name="Andreopoulos B."/>
            <person name="Martin F.M."/>
            <person name="Harder C.B."/>
            <person name="Rigling D."/>
            <person name="Ford K.L."/>
            <person name="Foster G.D."/>
            <person name="Pangilinan J."/>
            <person name="Papanicolaou A."/>
            <person name="Barry K."/>
            <person name="LaButti K."/>
            <person name="Viragh M."/>
            <person name="Koriabine M."/>
            <person name="Yan M."/>
            <person name="Riley R."/>
            <person name="Champramary S."/>
            <person name="Plett K.L."/>
            <person name="Tsai I.J."/>
            <person name="Slot J."/>
            <person name="Sipos G."/>
            <person name="Plett J."/>
            <person name="Nagy L.G."/>
            <person name="Grigoriev I.V."/>
        </authorList>
    </citation>
    <scope>NUCLEOTIDE SEQUENCE</scope>
    <source>
        <strain evidence="1">HWK02</strain>
    </source>
</reference>
<sequence length="149" mass="16974">MYSCNQHEVEEDEEERPFVASLLPPSSPHTLEEEGNHHVCKLCHGGDKCKKNRKDKIYSIKTGTTGLQYHLIKDHLQLWIAACDKMGVSVKDTGIRAAERLQHENSTAKFKEGPLSIDFAVPDYSYDAFVEWIITDDQSINVIECLQLR</sequence>
<comment type="caution">
    <text evidence="1">The sequence shown here is derived from an EMBL/GenBank/DDBJ whole genome shotgun (WGS) entry which is preliminary data.</text>
</comment>
<accession>A0AA39PQQ2</accession>
<gene>
    <name evidence="1" type="ORF">EDD18DRAFT_1110673</name>
</gene>
<keyword evidence="2" id="KW-1185">Reference proteome</keyword>
<proteinExistence type="predicted"/>
<evidence type="ECO:0000313" key="2">
    <source>
        <dbReference type="Proteomes" id="UP001175228"/>
    </source>
</evidence>
<evidence type="ECO:0000313" key="1">
    <source>
        <dbReference type="EMBL" id="KAK0488061.1"/>
    </source>
</evidence>
<dbReference type="EMBL" id="JAUEPU010000042">
    <property type="protein sequence ID" value="KAK0488061.1"/>
    <property type="molecule type" value="Genomic_DNA"/>
</dbReference>
<protein>
    <submittedName>
        <fullName evidence="1">Uncharacterized protein</fullName>
    </submittedName>
</protein>